<dbReference type="Gene3D" id="1.20.80.10">
    <property type="match status" value="1"/>
</dbReference>
<dbReference type="PANTHER" id="PTHR23310:SF62">
    <property type="entry name" value="ACYL-COA BINDING PROTEIN 1, ISOFORM A"/>
    <property type="match status" value="1"/>
</dbReference>
<feature type="domain" description="ACB" evidence="3">
    <location>
        <begin position="1"/>
        <end position="90"/>
    </location>
</feature>
<sequence>MSSTFEKVVAAVRSFDKNGPVQLSQAQQLQMYGLYKQATEGDVTTAKPGIFDFAGRLKWDAWNKLKGTSKEDAEKEYIRIFWELCDPVKDDPKIAEVVKDIPRN</sequence>
<dbReference type="EMBL" id="CP119877">
    <property type="protein sequence ID" value="WFD33509.1"/>
    <property type="molecule type" value="Genomic_DNA"/>
</dbReference>
<dbReference type="InterPro" id="IPR014352">
    <property type="entry name" value="FERM/acyl-CoA-bd_prot_sf"/>
</dbReference>
<dbReference type="FunFam" id="1.20.80.10:FF:000010">
    <property type="entry name" value="Acyl-CoA-binding domain-containing protein 5"/>
    <property type="match status" value="1"/>
</dbReference>
<reference evidence="4" key="1">
    <citation type="submission" date="2023-03" db="EMBL/GenBank/DDBJ databases">
        <title>Mating type loci evolution in Malassezia.</title>
        <authorList>
            <person name="Coelho M.A."/>
        </authorList>
    </citation>
    <scope>NUCLEOTIDE SEQUENCE</scope>
    <source>
        <strain evidence="4">CBS 11721</strain>
    </source>
</reference>
<dbReference type="GO" id="GO:0006631">
    <property type="term" value="P:fatty acid metabolic process"/>
    <property type="evidence" value="ECO:0007669"/>
    <property type="project" value="TreeGrafter"/>
</dbReference>
<evidence type="ECO:0000259" key="3">
    <source>
        <dbReference type="PROSITE" id="PS51228"/>
    </source>
</evidence>
<name>A0AAF0J5L4_9BASI</name>
<dbReference type="AlphaFoldDB" id="A0AAF0J5L4"/>
<comment type="similarity">
    <text evidence="1">Belongs to the ACBP family.</text>
</comment>
<evidence type="ECO:0000313" key="5">
    <source>
        <dbReference type="Proteomes" id="UP001219933"/>
    </source>
</evidence>
<dbReference type="PANTHER" id="PTHR23310">
    <property type="entry name" value="ACYL-COA-BINDING PROTEIN, ACBP"/>
    <property type="match status" value="1"/>
</dbReference>
<gene>
    <name evidence="4" type="primary">ACB1</name>
    <name evidence="4" type="ORF">MCUN1_000322</name>
</gene>
<dbReference type="SUPFAM" id="SSF47027">
    <property type="entry name" value="Acyl-CoA binding protein"/>
    <property type="match status" value="1"/>
</dbReference>
<dbReference type="InterPro" id="IPR035984">
    <property type="entry name" value="Acyl-CoA-binding_sf"/>
</dbReference>
<evidence type="ECO:0000256" key="1">
    <source>
        <dbReference type="ARBA" id="ARBA00005567"/>
    </source>
</evidence>
<keyword evidence="2" id="KW-0446">Lipid-binding</keyword>
<accession>A0AAF0J5L4</accession>
<keyword evidence="5" id="KW-1185">Reference proteome</keyword>
<organism evidence="4 5">
    <name type="scientific">Malassezia cuniculi</name>
    <dbReference type="NCBI Taxonomy" id="948313"/>
    <lineage>
        <taxon>Eukaryota</taxon>
        <taxon>Fungi</taxon>
        <taxon>Dikarya</taxon>
        <taxon>Basidiomycota</taxon>
        <taxon>Ustilaginomycotina</taxon>
        <taxon>Malasseziomycetes</taxon>
        <taxon>Malasseziales</taxon>
        <taxon>Malasseziaceae</taxon>
        <taxon>Malassezia</taxon>
    </lineage>
</organism>
<evidence type="ECO:0000313" key="4">
    <source>
        <dbReference type="EMBL" id="WFD33509.1"/>
    </source>
</evidence>
<dbReference type="PROSITE" id="PS51228">
    <property type="entry name" value="ACB_2"/>
    <property type="match status" value="1"/>
</dbReference>
<dbReference type="InterPro" id="IPR000582">
    <property type="entry name" value="Acyl-CoA-binding_protein"/>
</dbReference>
<dbReference type="Proteomes" id="UP001219933">
    <property type="component" value="Chromosome 1"/>
</dbReference>
<dbReference type="Pfam" id="PF00887">
    <property type="entry name" value="ACBP"/>
    <property type="match status" value="1"/>
</dbReference>
<dbReference type="GO" id="GO:0000062">
    <property type="term" value="F:fatty-acyl-CoA binding"/>
    <property type="evidence" value="ECO:0007669"/>
    <property type="project" value="InterPro"/>
</dbReference>
<protein>
    <submittedName>
        <fullName evidence="4">Acyl-CoA-binding protein (ACBP)/diazepam binding inhibitor (DBI)/endozepine (EP)</fullName>
    </submittedName>
</protein>
<dbReference type="PRINTS" id="PR00689">
    <property type="entry name" value="ACOABINDINGP"/>
</dbReference>
<evidence type="ECO:0000256" key="2">
    <source>
        <dbReference type="ARBA" id="ARBA00023121"/>
    </source>
</evidence>
<proteinExistence type="inferred from homology"/>